<accession>A0A0W8G336</accession>
<name>A0A0W8G336_9ZZZZ</name>
<keyword evidence="1" id="KW-0347">Helicase</keyword>
<proteinExistence type="predicted"/>
<sequence length="211" mass="22446">MDAAGTAGTVGTVETAVAVGTVEPPLSWVMRLKVYRNSVRDVRDSLGFTEKKRGLAAHAAVEALRRLDLADPAAPLTAAREALAGRDCAPPDPDQAEDAAQDIAGGLAWLLSLPDMAAHLAHGLSERDILDAGGGRHRPDLLVFGPEHTLVADFKTGAPSPEHATQVRRYLRLAGSLPEHTARFGAASGKTRLRGLLLYLDRREAVQVEPE</sequence>
<comment type="caution">
    <text evidence="1">The sequence shown here is derived from an EMBL/GenBank/DDBJ whole genome shotgun (WGS) entry which is preliminary data.</text>
</comment>
<dbReference type="GO" id="GO:0004386">
    <property type="term" value="F:helicase activity"/>
    <property type="evidence" value="ECO:0007669"/>
    <property type="project" value="UniProtKB-KW"/>
</dbReference>
<organism evidence="1">
    <name type="scientific">hydrocarbon metagenome</name>
    <dbReference type="NCBI Taxonomy" id="938273"/>
    <lineage>
        <taxon>unclassified sequences</taxon>
        <taxon>metagenomes</taxon>
        <taxon>ecological metagenomes</taxon>
    </lineage>
</organism>
<keyword evidence="1" id="KW-0547">Nucleotide-binding</keyword>
<protein>
    <submittedName>
        <fullName evidence="1">Atp-dependent helicase</fullName>
    </submittedName>
</protein>
<keyword evidence="1" id="KW-0067">ATP-binding</keyword>
<keyword evidence="1" id="KW-0378">Hydrolase</keyword>
<reference evidence="1" key="1">
    <citation type="journal article" date="2015" name="Proc. Natl. Acad. Sci. U.S.A.">
        <title>Networks of energetic and metabolic interactions define dynamics in microbial communities.</title>
        <authorList>
            <person name="Embree M."/>
            <person name="Liu J.K."/>
            <person name="Al-Bassam M.M."/>
            <person name="Zengler K."/>
        </authorList>
    </citation>
    <scope>NUCLEOTIDE SEQUENCE</scope>
</reference>
<gene>
    <name evidence="1" type="ORF">ASZ90_002552</name>
</gene>
<dbReference type="EMBL" id="LNQE01000311">
    <property type="protein sequence ID" value="KUG27592.1"/>
    <property type="molecule type" value="Genomic_DNA"/>
</dbReference>
<evidence type="ECO:0000313" key="1">
    <source>
        <dbReference type="EMBL" id="KUG27592.1"/>
    </source>
</evidence>
<dbReference type="AlphaFoldDB" id="A0A0W8G336"/>